<feature type="transmembrane region" description="Helical" evidence="1">
    <location>
        <begin position="326"/>
        <end position="349"/>
    </location>
</feature>
<evidence type="ECO:0000256" key="1">
    <source>
        <dbReference type="SAM" id="Phobius"/>
    </source>
</evidence>
<evidence type="ECO:0000313" key="3">
    <source>
        <dbReference type="EMBL" id="CAG8576002.1"/>
    </source>
</evidence>
<sequence length="380" mass="44415">MLDVLCLCLSHNLAPMAVLAKEQPRPVDKKNINIVKQAECNAAWKSGYYARPQGRLPKHDDKNHFKNGRRQCRKIKELLVTKEGTEQKNQETPQFENGKVPPIMKYDQKISTSYTPITLIVHVLIICQHLYLLYITSPTWIRFASFTQLVYFTTTCFHIAMLLANVFKKTQLERAFVLYGTWIIWMGWAMCLWFVRSEDRPDSILFRSLTSDEEDMSELEYLLAPMDVASFLMHGKWSTTTLPIFSFFLLLVIRRNHWGLIVWEHLVLLEYSRNLKWYRSWCVGTGAGWMLTWEAARIWLQIPLSFPNSEGSIVFYKTDLPSFPGLFNVLIASVIAGIFMMCWWSFWTFQYRGVIWKKEFKEGVVVWLSDGWMRVGGIGC</sequence>
<comment type="caution">
    <text evidence="3">The sequence shown here is derived from an EMBL/GenBank/DDBJ whole genome shotgun (WGS) entry which is preliminary data.</text>
</comment>
<keyword evidence="4" id="KW-1185">Reference proteome</keyword>
<protein>
    <submittedName>
        <fullName evidence="3">9253_t:CDS:1</fullName>
    </submittedName>
</protein>
<feature type="transmembrane region" description="Helical" evidence="1">
    <location>
        <begin position="140"/>
        <end position="164"/>
    </location>
</feature>
<dbReference type="Proteomes" id="UP000789570">
    <property type="component" value="Unassembled WGS sequence"/>
</dbReference>
<feature type="signal peptide" evidence="2">
    <location>
        <begin position="1"/>
        <end position="20"/>
    </location>
</feature>
<feature type="chain" id="PRO_5040460531" evidence="2">
    <location>
        <begin position="21"/>
        <end position="380"/>
    </location>
</feature>
<evidence type="ECO:0000313" key="4">
    <source>
        <dbReference type="Proteomes" id="UP000789570"/>
    </source>
</evidence>
<organism evidence="3 4">
    <name type="scientific">Funneliformis caledonium</name>
    <dbReference type="NCBI Taxonomy" id="1117310"/>
    <lineage>
        <taxon>Eukaryota</taxon>
        <taxon>Fungi</taxon>
        <taxon>Fungi incertae sedis</taxon>
        <taxon>Mucoromycota</taxon>
        <taxon>Glomeromycotina</taxon>
        <taxon>Glomeromycetes</taxon>
        <taxon>Glomerales</taxon>
        <taxon>Glomeraceae</taxon>
        <taxon>Funneliformis</taxon>
    </lineage>
</organism>
<dbReference type="AlphaFoldDB" id="A0A9N9BPB5"/>
<keyword evidence="1" id="KW-1133">Transmembrane helix</keyword>
<reference evidence="3" key="1">
    <citation type="submission" date="2021-06" db="EMBL/GenBank/DDBJ databases">
        <authorList>
            <person name="Kallberg Y."/>
            <person name="Tangrot J."/>
            <person name="Rosling A."/>
        </authorList>
    </citation>
    <scope>NUCLEOTIDE SEQUENCE</scope>
    <source>
        <strain evidence="3">UK204</strain>
    </source>
</reference>
<feature type="transmembrane region" description="Helical" evidence="1">
    <location>
        <begin position="235"/>
        <end position="253"/>
    </location>
</feature>
<feature type="transmembrane region" description="Helical" evidence="1">
    <location>
        <begin position="281"/>
        <end position="300"/>
    </location>
</feature>
<proteinExistence type="predicted"/>
<evidence type="ECO:0000256" key="2">
    <source>
        <dbReference type="SAM" id="SignalP"/>
    </source>
</evidence>
<keyword evidence="1" id="KW-0472">Membrane</keyword>
<feature type="transmembrane region" description="Helical" evidence="1">
    <location>
        <begin position="114"/>
        <end position="134"/>
    </location>
</feature>
<gene>
    <name evidence="3" type="ORF">FCALED_LOCUS7344</name>
</gene>
<accession>A0A9N9BPB5</accession>
<name>A0A9N9BPB5_9GLOM</name>
<keyword evidence="1" id="KW-0812">Transmembrane</keyword>
<feature type="transmembrane region" description="Helical" evidence="1">
    <location>
        <begin position="176"/>
        <end position="195"/>
    </location>
</feature>
<dbReference type="OrthoDB" id="2230209at2759"/>
<keyword evidence="2" id="KW-0732">Signal</keyword>
<dbReference type="EMBL" id="CAJVPQ010001926">
    <property type="protein sequence ID" value="CAG8576002.1"/>
    <property type="molecule type" value="Genomic_DNA"/>
</dbReference>